<comment type="caution">
    <text evidence="3">The sequence shown here is derived from an EMBL/GenBank/DDBJ whole genome shotgun (WGS) entry which is preliminary data.</text>
</comment>
<dbReference type="CDD" id="cd06259">
    <property type="entry name" value="YdcF-like"/>
    <property type="match status" value="1"/>
</dbReference>
<proteinExistence type="predicted"/>
<dbReference type="Pfam" id="PF02698">
    <property type="entry name" value="DUF218"/>
    <property type="match status" value="1"/>
</dbReference>
<evidence type="ECO:0000256" key="1">
    <source>
        <dbReference type="SAM" id="Phobius"/>
    </source>
</evidence>
<dbReference type="InterPro" id="IPR003848">
    <property type="entry name" value="DUF218"/>
</dbReference>
<dbReference type="EMBL" id="JARJLM010000392">
    <property type="protein sequence ID" value="MDF3835895.1"/>
    <property type="molecule type" value="Genomic_DNA"/>
</dbReference>
<dbReference type="PANTHER" id="PTHR30336:SF4">
    <property type="entry name" value="ENVELOPE BIOGENESIS FACTOR ELYC"/>
    <property type="match status" value="1"/>
</dbReference>
<gene>
    <name evidence="3" type="ORF">P3W85_23520</name>
</gene>
<feature type="transmembrane region" description="Helical" evidence="1">
    <location>
        <begin position="12"/>
        <end position="33"/>
    </location>
</feature>
<keyword evidence="1" id="KW-0812">Transmembrane</keyword>
<dbReference type="PANTHER" id="PTHR30336">
    <property type="entry name" value="INNER MEMBRANE PROTEIN, PROBABLE PERMEASE"/>
    <property type="match status" value="1"/>
</dbReference>
<reference evidence="3 4" key="1">
    <citation type="submission" date="2023-03" db="EMBL/GenBank/DDBJ databases">
        <title>Draft assemblies of triclosan tolerant bacteria isolated from returned activated sludge.</title>
        <authorList>
            <person name="Van Hamelsveld S."/>
        </authorList>
    </citation>
    <scope>NUCLEOTIDE SEQUENCE [LARGE SCALE GENOMIC DNA]</scope>
    <source>
        <strain evidence="3 4">GW210010_S58</strain>
    </source>
</reference>
<feature type="transmembrane region" description="Helical" evidence="1">
    <location>
        <begin position="39"/>
        <end position="59"/>
    </location>
</feature>
<keyword evidence="1" id="KW-0472">Membrane</keyword>
<feature type="domain" description="DUF218" evidence="2">
    <location>
        <begin position="110"/>
        <end position="265"/>
    </location>
</feature>
<dbReference type="Gene3D" id="3.40.50.620">
    <property type="entry name" value="HUPs"/>
    <property type="match status" value="1"/>
</dbReference>
<evidence type="ECO:0000259" key="2">
    <source>
        <dbReference type="Pfam" id="PF02698"/>
    </source>
</evidence>
<evidence type="ECO:0000313" key="3">
    <source>
        <dbReference type="EMBL" id="MDF3835895.1"/>
    </source>
</evidence>
<organism evidence="3 4">
    <name type="scientific">Cupriavidus basilensis</name>
    <dbReference type="NCBI Taxonomy" id="68895"/>
    <lineage>
        <taxon>Bacteria</taxon>
        <taxon>Pseudomonadati</taxon>
        <taxon>Pseudomonadota</taxon>
        <taxon>Betaproteobacteria</taxon>
        <taxon>Burkholderiales</taxon>
        <taxon>Burkholderiaceae</taxon>
        <taxon>Cupriavidus</taxon>
    </lineage>
</organism>
<dbReference type="InterPro" id="IPR051599">
    <property type="entry name" value="Cell_Envelope_Assoc"/>
</dbReference>
<sequence>MHDLKTGATWRRICLALLGALLIADAIALMLMGLFNFGVVLPLAIGAAFLALSWRWKAVAQWRRASRRNRWIWGVGGAAFAGWLVTLGMFFYFIDAGISESAATGSPAKTILILGSGTPHCTASPTLAARLEKGLALARQWPAARVVVSGGQDFGLRCSEADIMADYLIAHGLEPDRLIREDRSTSTEENLLFSRRLLEQQGVSAGDPLVLVTSDFHLVRAKRIAHKAGFRTVSGAGAPTPLYLRYNAWLREYFAFISGWVLREY</sequence>
<evidence type="ECO:0000313" key="4">
    <source>
        <dbReference type="Proteomes" id="UP001216674"/>
    </source>
</evidence>
<name>A0ABT6ATE0_9BURK</name>
<keyword evidence="1" id="KW-1133">Transmembrane helix</keyword>
<dbReference type="RefSeq" id="WP_276266548.1">
    <property type="nucleotide sequence ID" value="NZ_JARJLM010000392.1"/>
</dbReference>
<keyword evidence="4" id="KW-1185">Reference proteome</keyword>
<dbReference type="InterPro" id="IPR014729">
    <property type="entry name" value="Rossmann-like_a/b/a_fold"/>
</dbReference>
<feature type="transmembrane region" description="Helical" evidence="1">
    <location>
        <begin position="71"/>
        <end position="94"/>
    </location>
</feature>
<protein>
    <submittedName>
        <fullName evidence="3">YdcF family protein</fullName>
    </submittedName>
</protein>
<dbReference type="Proteomes" id="UP001216674">
    <property type="component" value="Unassembled WGS sequence"/>
</dbReference>
<accession>A0ABT6ATE0</accession>